<evidence type="ECO:0000256" key="1">
    <source>
        <dbReference type="SAM" id="MobiDB-lite"/>
    </source>
</evidence>
<proteinExistence type="predicted"/>
<organism evidence="2 3">
    <name type="scientific">Streptomyces brevispora</name>
    <dbReference type="NCBI Taxonomy" id="887462"/>
    <lineage>
        <taxon>Bacteria</taxon>
        <taxon>Bacillati</taxon>
        <taxon>Actinomycetota</taxon>
        <taxon>Actinomycetes</taxon>
        <taxon>Kitasatosporales</taxon>
        <taxon>Streptomycetaceae</taxon>
        <taxon>Streptomyces</taxon>
    </lineage>
</organism>
<feature type="region of interest" description="Disordered" evidence="1">
    <location>
        <begin position="423"/>
        <end position="538"/>
    </location>
</feature>
<reference evidence="2 3" key="1">
    <citation type="submission" date="2022-10" db="EMBL/GenBank/DDBJ databases">
        <title>The complete genomes of actinobacterial strains from the NBC collection.</title>
        <authorList>
            <person name="Joergensen T.S."/>
            <person name="Alvarez Arevalo M."/>
            <person name="Sterndorff E.B."/>
            <person name="Faurdal D."/>
            <person name="Vuksanovic O."/>
            <person name="Mourched A.-S."/>
            <person name="Charusanti P."/>
            <person name="Shaw S."/>
            <person name="Blin K."/>
            <person name="Weber T."/>
        </authorList>
    </citation>
    <scope>NUCLEOTIDE SEQUENCE [LARGE SCALE GENOMIC DNA]</scope>
    <source>
        <strain evidence="2 3">NBC 01769</strain>
    </source>
</reference>
<dbReference type="Proteomes" id="UP001330827">
    <property type="component" value="Chromosome"/>
</dbReference>
<keyword evidence="3" id="KW-1185">Reference proteome</keyword>
<evidence type="ECO:0000313" key="2">
    <source>
        <dbReference type="EMBL" id="WSC13256.1"/>
    </source>
</evidence>
<evidence type="ECO:0000313" key="3">
    <source>
        <dbReference type="Proteomes" id="UP001330827"/>
    </source>
</evidence>
<feature type="compositionally biased region" description="Basic and acidic residues" evidence="1">
    <location>
        <begin position="430"/>
        <end position="445"/>
    </location>
</feature>
<gene>
    <name evidence="2" type="ORF">OIE64_10715</name>
</gene>
<name>A0ABZ1G051_9ACTN</name>
<protein>
    <submittedName>
        <fullName evidence="2">Uncharacterized protein</fullName>
    </submittedName>
</protein>
<feature type="compositionally biased region" description="Low complexity" evidence="1">
    <location>
        <begin position="460"/>
        <end position="484"/>
    </location>
</feature>
<sequence length="538" mass="56981">MGPAVNARLAVYTWGAGTLGTARREDQDDLRVASAAHSTRQTGWAGVTKPFAVHNDDYMTFLEAPNYAQTMLQFLGDDGTKNFDGLPPTKPSKASLDNAIVILNQRKEESKDEPYGGVYGFTSEDDLKKMSANEIARFIRLGGFPSVSPESDSLEFRMEVEELKTQWAGCATEDPYGASDKFNDVVETADAEWQAEQASQAKQRGDLVAAEIQACKDLRKASDAMIEAQGQAYIVSRMLVFQKYWQGKPKTDPDYPKAAVFTNATTAISNAKKAISAQLTIAKNAAASAQTQAGKAATAQTDAGAIALANGTPYGRGLTYARQSAQVIKASASAAQSQSSSKAIEATLSAVSATAADSKALYALGATQSHAAQNAFKRAAAEEAAAQAKAAATGAEQQATKAADSAKKAKAAQTKAEAAEQTAKLAAADAKSKRATAEKERDNAKAQKAIAASRRRRASRTPYGRTGTSRSRRWTGWSPTTSTREASGTRPPSPSWRGGGTLRDRATTSPSTGNGTPIHRWARPTILTAAPSRQPATR</sequence>
<accession>A0ABZ1G051</accession>
<dbReference type="EMBL" id="CP109114">
    <property type="protein sequence ID" value="WSC13256.1"/>
    <property type="molecule type" value="Genomic_DNA"/>
</dbReference>